<keyword evidence="2" id="KW-1185">Reference proteome</keyword>
<evidence type="ECO:0000313" key="2">
    <source>
        <dbReference type="Proteomes" id="UP001153269"/>
    </source>
</evidence>
<reference evidence="1" key="1">
    <citation type="submission" date="2020-03" db="EMBL/GenBank/DDBJ databases">
        <authorList>
            <person name="Weist P."/>
        </authorList>
    </citation>
    <scope>NUCLEOTIDE SEQUENCE</scope>
</reference>
<dbReference type="EMBL" id="CADEAL010000665">
    <property type="protein sequence ID" value="CAB1423543.1"/>
    <property type="molecule type" value="Genomic_DNA"/>
</dbReference>
<accession>A0A9N7YF90</accession>
<organism evidence="1 2">
    <name type="scientific">Pleuronectes platessa</name>
    <name type="common">European plaice</name>
    <dbReference type="NCBI Taxonomy" id="8262"/>
    <lineage>
        <taxon>Eukaryota</taxon>
        <taxon>Metazoa</taxon>
        <taxon>Chordata</taxon>
        <taxon>Craniata</taxon>
        <taxon>Vertebrata</taxon>
        <taxon>Euteleostomi</taxon>
        <taxon>Actinopterygii</taxon>
        <taxon>Neopterygii</taxon>
        <taxon>Teleostei</taxon>
        <taxon>Neoteleostei</taxon>
        <taxon>Acanthomorphata</taxon>
        <taxon>Carangaria</taxon>
        <taxon>Pleuronectiformes</taxon>
        <taxon>Pleuronectoidei</taxon>
        <taxon>Pleuronectidae</taxon>
        <taxon>Pleuronectes</taxon>
    </lineage>
</organism>
<comment type="caution">
    <text evidence="1">The sequence shown here is derived from an EMBL/GenBank/DDBJ whole genome shotgun (WGS) entry which is preliminary data.</text>
</comment>
<dbReference type="AlphaFoldDB" id="A0A9N7YF90"/>
<sequence>MMPPGSRIIPSSSRGHSVRLDFIWLMNREEERENKEEEQCENISQSFPQNLVLQLQAGGGRTSGVGYTERCWSEVCGPAGDCSPGSVESGSYRCYAEFSPPAEDVKTVMDFVSTLHWPSDAVGVLLRL</sequence>
<protein>
    <submittedName>
        <fullName evidence="1">Uncharacterized protein</fullName>
    </submittedName>
</protein>
<gene>
    <name evidence="1" type="ORF">PLEPLA_LOCUS11463</name>
</gene>
<name>A0A9N7YF90_PLEPL</name>
<dbReference type="Proteomes" id="UP001153269">
    <property type="component" value="Unassembled WGS sequence"/>
</dbReference>
<evidence type="ECO:0000313" key="1">
    <source>
        <dbReference type="EMBL" id="CAB1423543.1"/>
    </source>
</evidence>
<proteinExistence type="predicted"/>